<protein>
    <submittedName>
        <fullName evidence="2">Uncharacterized protein</fullName>
    </submittedName>
</protein>
<feature type="transmembrane region" description="Helical" evidence="1">
    <location>
        <begin position="93"/>
        <end position="114"/>
    </location>
</feature>
<dbReference type="Proteomes" id="UP000009007">
    <property type="component" value="Chromosome I"/>
</dbReference>
<reference evidence="3" key="1">
    <citation type="journal article" date="2012" name="J. Bacteriol.">
        <title>Complete genome sequence of the hydrogenotrophic, methanogenic archaeon Methanoculleus bourgensis strain MS2T, isolated from a sewage sludge digester.</title>
        <authorList>
            <person name="Maus I."/>
            <person name="Wibberg D."/>
            <person name="Stantscheff R."/>
            <person name="Eikmeyer F.G."/>
            <person name="Seffner A."/>
            <person name="Boelter J."/>
            <person name="Szczepanowski R."/>
            <person name="Blom J."/>
            <person name="Jaenicke S."/>
            <person name="Konig H."/>
            <person name="Puhler A."/>
            <person name="Schluter A."/>
        </authorList>
    </citation>
    <scope>NUCLEOTIDE SEQUENCE [LARGE SCALE GENOMIC DNA]</scope>
    <source>
        <strain evidence="3">ATCC 43281 / DSM 3045 / OCM 15 / MS2</strain>
    </source>
</reference>
<feature type="transmembrane region" description="Helical" evidence="1">
    <location>
        <begin position="12"/>
        <end position="40"/>
    </location>
</feature>
<name>I7KYU5_METBM</name>
<gene>
    <name evidence="2" type="ordered locus">BN140_0987</name>
</gene>
<dbReference type="PATRIC" id="fig|1201294.9.peg.1095"/>
<keyword evidence="1" id="KW-1133">Transmembrane helix</keyword>
<dbReference type="AlphaFoldDB" id="I7KYU5"/>
<sequence>MTAKTEKKPGKLMGVVGAVCGLLLYYLWVAVIMAILFTFFAEPTAMGVFKVAFPLMARTWLIAGTLPFFIIFGHYLFTREPMSEAELLLDRSGLAASASGFLLWLAVLVVLEVLGVTVAYPYYVAGGYLVILILFVCLRKAWSRGA</sequence>
<keyword evidence="1" id="KW-0472">Membrane</keyword>
<dbReference type="BioCyc" id="MBOU1201294:BN140_RS04980-MONOMER"/>
<accession>I7KYU5</accession>
<evidence type="ECO:0000313" key="2">
    <source>
        <dbReference type="EMBL" id="CCJ35910.1"/>
    </source>
</evidence>
<dbReference type="KEGG" id="mbg:BN140_0987"/>
<keyword evidence="1" id="KW-0812">Transmembrane</keyword>
<feature type="transmembrane region" description="Helical" evidence="1">
    <location>
        <begin position="60"/>
        <end position="77"/>
    </location>
</feature>
<feature type="transmembrane region" description="Helical" evidence="1">
    <location>
        <begin position="120"/>
        <end position="138"/>
    </location>
</feature>
<dbReference type="HOGENOM" id="CLU_146460_0_0_2"/>
<keyword evidence="3" id="KW-1185">Reference proteome</keyword>
<proteinExistence type="predicted"/>
<dbReference type="EMBL" id="HE964772">
    <property type="protein sequence ID" value="CCJ35910.1"/>
    <property type="molecule type" value="Genomic_DNA"/>
</dbReference>
<dbReference type="STRING" id="1201294.BN140_0987"/>
<evidence type="ECO:0000313" key="3">
    <source>
        <dbReference type="Proteomes" id="UP000009007"/>
    </source>
</evidence>
<evidence type="ECO:0000256" key="1">
    <source>
        <dbReference type="SAM" id="Phobius"/>
    </source>
</evidence>
<organism evidence="2 3">
    <name type="scientific">Methanoculleus bourgensis (strain ATCC 43281 / DSM 3045 / OCM 15 / MS2)</name>
    <name type="common">Methanogenium bourgense</name>
    <dbReference type="NCBI Taxonomy" id="1201294"/>
    <lineage>
        <taxon>Archaea</taxon>
        <taxon>Methanobacteriati</taxon>
        <taxon>Methanobacteriota</taxon>
        <taxon>Stenosarchaea group</taxon>
        <taxon>Methanomicrobia</taxon>
        <taxon>Methanomicrobiales</taxon>
        <taxon>Methanomicrobiaceae</taxon>
        <taxon>Methanoculleus</taxon>
    </lineage>
</organism>